<feature type="chain" id="PRO_5045260203" evidence="2">
    <location>
        <begin position="34"/>
        <end position="371"/>
    </location>
</feature>
<protein>
    <submittedName>
        <fullName evidence="3">PotD/PotF family extracellular solute-binding protein</fullName>
    </submittedName>
</protein>
<evidence type="ECO:0000256" key="2">
    <source>
        <dbReference type="SAM" id="SignalP"/>
    </source>
</evidence>
<keyword evidence="4" id="KW-1185">Reference proteome</keyword>
<gene>
    <name evidence="3" type="ORF">ACFPUY_23895</name>
</gene>
<dbReference type="InterPro" id="IPR006059">
    <property type="entry name" value="SBP"/>
</dbReference>
<organism evidence="3 4">
    <name type="scientific">Nonomuraea harbinensis</name>
    <dbReference type="NCBI Taxonomy" id="1286938"/>
    <lineage>
        <taxon>Bacteria</taxon>
        <taxon>Bacillati</taxon>
        <taxon>Actinomycetota</taxon>
        <taxon>Actinomycetes</taxon>
        <taxon>Streptosporangiales</taxon>
        <taxon>Streptosporangiaceae</taxon>
        <taxon>Nonomuraea</taxon>
    </lineage>
</organism>
<dbReference type="PANTHER" id="PTHR30222">
    <property type="entry name" value="SPERMIDINE/PUTRESCINE-BINDING PERIPLASMIC PROTEIN"/>
    <property type="match status" value="1"/>
</dbReference>
<reference evidence="4" key="1">
    <citation type="journal article" date="2019" name="Int. J. Syst. Evol. Microbiol.">
        <title>The Global Catalogue of Microorganisms (GCM) 10K type strain sequencing project: providing services to taxonomists for standard genome sequencing and annotation.</title>
        <authorList>
            <consortium name="The Broad Institute Genomics Platform"/>
            <consortium name="The Broad Institute Genome Sequencing Center for Infectious Disease"/>
            <person name="Wu L."/>
            <person name="Ma J."/>
        </authorList>
    </citation>
    <scope>NUCLEOTIDE SEQUENCE [LARGE SCALE GENOMIC DNA]</scope>
    <source>
        <strain evidence="4">CGMCC 4.7106</strain>
    </source>
</reference>
<dbReference type="RefSeq" id="WP_219545993.1">
    <property type="nucleotide sequence ID" value="NZ_JAHKRN010000020.1"/>
</dbReference>
<feature type="signal peptide" evidence="2">
    <location>
        <begin position="1"/>
        <end position="33"/>
    </location>
</feature>
<proteinExistence type="predicted"/>
<evidence type="ECO:0000313" key="4">
    <source>
        <dbReference type="Proteomes" id="UP001596096"/>
    </source>
</evidence>
<dbReference type="PANTHER" id="PTHR30222:SF17">
    <property type="entry name" value="SPERMIDINE_PUTRESCINE-BINDING PERIPLASMIC PROTEIN"/>
    <property type="match status" value="1"/>
</dbReference>
<comment type="caution">
    <text evidence="3">The sequence shown here is derived from an EMBL/GenBank/DDBJ whole genome shotgun (WGS) entry which is preliminary data.</text>
</comment>
<dbReference type="InterPro" id="IPR006311">
    <property type="entry name" value="TAT_signal"/>
</dbReference>
<name>A0ABW1BYN5_9ACTN</name>
<dbReference type="Proteomes" id="UP001596096">
    <property type="component" value="Unassembled WGS sequence"/>
</dbReference>
<evidence type="ECO:0000313" key="3">
    <source>
        <dbReference type="EMBL" id="MFC5818157.1"/>
    </source>
</evidence>
<accession>A0ABW1BYN5</accession>
<dbReference type="Pfam" id="PF13416">
    <property type="entry name" value="SBP_bac_8"/>
    <property type="match status" value="1"/>
</dbReference>
<evidence type="ECO:0000256" key="1">
    <source>
        <dbReference type="ARBA" id="ARBA00022729"/>
    </source>
</evidence>
<keyword evidence="1 2" id="KW-0732">Signal</keyword>
<sequence>MPSPNAISRRSLMRLLGYGSLAAGAGASLSACAPPTTASNTGTAAKSGELGSTLNLATWPNYDDPAVLQRFTDETGVRVNVQVFGSTEEMEALLRAGNSGIDVAVPSQYAIPGWIQSGLLQPLDYDKIEVDVSGWNKAVVDQEFDPGNKFTLPKHWGTTGMIFSEELGSELSSWAEFFKLAPTLDRRALIVDHQISSIGSAAVSLGLDFNVGDEKGLGEVEKFLKSIKSKLFAISSDTQPGLRNGDTWMSIAWTGDGVQVVRDNPAFKYVIGKDGGEIWSDNWSVPKDAPHAEAAWAFLKFIHQPQNAADNINFSLYPHADPAVTAMVDAAVRDNPVIYPAEETIAPLSFATAETYNSPLRAETWARIKSS</sequence>
<dbReference type="EMBL" id="JBHSNW010000012">
    <property type="protein sequence ID" value="MFC5818157.1"/>
    <property type="molecule type" value="Genomic_DNA"/>
</dbReference>
<dbReference type="PROSITE" id="PS51318">
    <property type="entry name" value="TAT"/>
    <property type="match status" value="1"/>
</dbReference>
<dbReference type="CDD" id="cd13590">
    <property type="entry name" value="PBP2_PotD_PotF_like"/>
    <property type="match status" value="1"/>
</dbReference>